<dbReference type="PANTHER" id="PTHR43027:SF1">
    <property type="entry name" value="DOXORUBICIN RESISTANCE ABC TRANSPORTER PERMEASE PROTEIN DRRC-RELATED"/>
    <property type="match status" value="1"/>
</dbReference>
<evidence type="ECO:0000259" key="7">
    <source>
        <dbReference type="PROSITE" id="PS51012"/>
    </source>
</evidence>
<dbReference type="PANTHER" id="PTHR43027">
    <property type="entry name" value="DOXORUBICIN RESISTANCE ABC TRANSPORTER PERMEASE PROTEIN DRRC-RELATED"/>
    <property type="match status" value="1"/>
</dbReference>
<organism evidence="8 9">
    <name type="scientific">Nocardia otitidiscaviarum</name>
    <dbReference type="NCBI Taxonomy" id="1823"/>
    <lineage>
        <taxon>Bacteria</taxon>
        <taxon>Bacillati</taxon>
        <taxon>Actinomycetota</taxon>
        <taxon>Actinomycetes</taxon>
        <taxon>Mycobacteriales</taxon>
        <taxon>Nocardiaceae</taxon>
        <taxon>Nocardia</taxon>
    </lineage>
</organism>
<dbReference type="GO" id="GO:0140359">
    <property type="term" value="F:ABC-type transporter activity"/>
    <property type="evidence" value="ECO:0007669"/>
    <property type="project" value="InterPro"/>
</dbReference>
<reference evidence="8 9" key="1">
    <citation type="submission" date="2019-07" db="EMBL/GenBank/DDBJ databases">
        <title>Complete Genome Sequence and Methylome Analysis of Nocardia otitidis-caviarum NEB252.</title>
        <authorList>
            <person name="Fomenkov A."/>
            <person name="Anton B.P."/>
            <person name="Vincze T."/>
            <person name="Roberts R.J."/>
        </authorList>
    </citation>
    <scope>NUCLEOTIDE SEQUENCE [LARGE SCALE GENOMIC DNA]</scope>
    <source>
        <strain evidence="8 9">NEB252</strain>
    </source>
</reference>
<evidence type="ECO:0000256" key="2">
    <source>
        <dbReference type="ARBA" id="ARBA00022692"/>
    </source>
</evidence>
<evidence type="ECO:0000256" key="3">
    <source>
        <dbReference type="ARBA" id="ARBA00022989"/>
    </source>
</evidence>
<keyword evidence="6" id="KW-1003">Cell membrane</keyword>
<feature type="transmembrane region" description="Helical" evidence="6">
    <location>
        <begin position="56"/>
        <end position="77"/>
    </location>
</feature>
<protein>
    <recommendedName>
        <fullName evidence="6">Transport permease protein</fullName>
    </recommendedName>
</protein>
<feature type="transmembrane region" description="Helical" evidence="6">
    <location>
        <begin position="207"/>
        <end position="228"/>
    </location>
</feature>
<evidence type="ECO:0000313" key="9">
    <source>
        <dbReference type="Proteomes" id="UP000317039"/>
    </source>
</evidence>
<dbReference type="GO" id="GO:0046677">
    <property type="term" value="P:response to antibiotic"/>
    <property type="evidence" value="ECO:0007669"/>
    <property type="project" value="UniProtKB-KW"/>
</dbReference>
<keyword evidence="6" id="KW-0813">Transport</keyword>
<dbReference type="Pfam" id="PF01061">
    <property type="entry name" value="ABC2_membrane"/>
    <property type="match status" value="1"/>
</dbReference>
<comment type="subcellular location">
    <subcellularLocation>
        <location evidence="6">Cell membrane</location>
        <topology evidence="6">Multi-pass membrane protein</topology>
    </subcellularLocation>
    <subcellularLocation>
        <location evidence="1">Membrane</location>
        <topology evidence="1">Multi-pass membrane protein</topology>
    </subcellularLocation>
</comment>
<keyword evidence="3 6" id="KW-1133">Transmembrane helix</keyword>
<dbReference type="GO" id="GO:0043190">
    <property type="term" value="C:ATP-binding cassette (ABC) transporter complex"/>
    <property type="evidence" value="ECO:0007669"/>
    <property type="project" value="InterPro"/>
</dbReference>
<evidence type="ECO:0000256" key="6">
    <source>
        <dbReference type="RuleBase" id="RU361157"/>
    </source>
</evidence>
<feature type="transmembrane region" description="Helical" evidence="6">
    <location>
        <begin position="171"/>
        <end position="195"/>
    </location>
</feature>
<dbReference type="Proteomes" id="UP000317039">
    <property type="component" value="Chromosome"/>
</dbReference>
<feature type="domain" description="ABC transmembrane type-2" evidence="7">
    <location>
        <begin position="56"/>
        <end position="283"/>
    </location>
</feature>
<keyword evidence="4 6" id="KW-0472">Membrane</keyword>
<proteinExistence type="inferred from homology"/>
<sequence length="287" mass="30676">MSTVENSAAAAVADRVPSNVPLPVVPPRSERAFTTFVEQSLIQCKRMLMGWARNPAVTVQVLLYPALTLLMFDVVLGGSIKQATGMPAIYGQVPMVMLVAAMTGAVVSALGFKVEKVTGLLSRFWTMPIHRAAGLTGRLLAEVVRVLVTTLFVLVVGVALGFRFWNGPLATIAMIAIPVLFAVGFAVLVTSLATISEGVVLVQMVGIVSNLLMFFNTGFVPIGAYPTWLQPIVENQPMSCAIDAMRGLAWDGPVAVPLLKTLAWTIGMVVLFVYPAIRGYQRAAETA</sequence>
<comment type="similarity">
    <text evidence="6">Belongs to the ABC-2 integral membrane protein family.</text>
</comment>
<evidence type="ECO:0000256" key="1">
    <source>
        <dbReference type="ARBA" id="ARBA00004141"/>
    </source>
</evidence>
<keyword evidence="2 6" id="KW-0812">Transmembrane</keyword>
<evidence type="ECO:0000256" key="4">
    <source>
        <dbReference type="ARBA" id="ARBA00023136"/>
    </source>
</evidence>
<dbReference type="PROSITE" id="PS51012">
    <property type="entry name" value="ABC_TM2"/>
    <property type="match status" value="1"/>
</dbReference>
<name>A0A516NSH3_9NOCA</name>
<dbReference type="InterPro" id="IPR052902">
    <property type="entry name" value="ABC-2_transporter"/>
</dbReference>
<accession>A0A516NSH3</accession>
<dbReference type="InterPro" id="IPR013525">
    <property type="entry name" value="ABC2_TM"/>
</dbReference>
<feature type="transmembrane region" description="Helical" evidence="6">
    <location>
        <begin position="143"/>
        <end position="165"/>
    </location>
</feature>
<dbReference type="KEGG" id="nod:FOH10_27110"/>
<dbReference type="InterPro" id="IPR047817">
    <property type="entry name" value="ABC2_TM_bact-type"/>
</dbReference>
<evidence type="ECO:0000313" key="8">
    <source>
        <dbReference type="EMBL" id="QDP81860.1"/>
    </source>
</evidence>
<keyword evidence="5" id="KW-0046">Antibiotic resistance</keyword>
<dbReference type="GeneID" id="80336034"/>
<dbReference type="PIRSF" id="PIRSF006648">
    <property type="entry name" value="DrrB"/>
    <property type="match status" value="1"/>
</dbReference>
<dbReference type="InterPro" id="IPR000412">
    <property type="entry name" value="ABC_2_transport"/>
</dbReference>
<feature type="transmembrane region" description="Helical" evidence="6">
    <location>
        <begin position="254"/>
        <end position="274"/>
    </location>
</feature>
<evidence type="ECO:0000256" key="5">
    <source>
        <dbReference type="ARBA" id="ARBA00023251"/>
    </source>
</evidence>
<feature type="transmembrane region" description="Helical" evidence="6">
    <location>
        <begin position="89"/>
        <end position="112"/>
    </location>
</feature>
<dbReference type="RefSeq" id="WP_143982827.1">
    <property type="nucleotide sequence ID" value="NZ_CP041695.1"/>
</dbReference>
<gene>
    <name evidence="8" type="ORF">FOH10_27110</name>
</gene>
<dbReference type="EMBL" id="CP041695">
    <property type="protein sequence ID" value="QDP81860.1"/>
    <property type="molecule type" value="Genomic_DNA"/>
</dbReference>
<dbReference type="AlphaFoldDB" id="A0A516NSH3"/>